<reference evidence="8 9" key="1">
    <citation type="submission" date="2018-04" db="EMBL/GenBank/DDBJ databases">
        <title>Pelagivirga bohaiensis gen. nov., sp. nov., a bacterium isolated from the Bohai Sea.</title>
        <authorList>
            <person name="Ji X."/>
        </authorList>
    </citation>
    <scope>NUCLEOTIDE SEQUENCE [LARGE SCALE GENOMIC DNA]</scope>
    <source>
        <strain evidence="8 9">BH-SD16</strain>
    </source>
</reference>
<keyword evidence="5 6" id="KW-0472">Membrane</keyword>
<comment type="caution">
    <text evidence="8">The sequence shown here is derived from an EMBL/GenBank/DDBJ whole genome shotgun (WGS) entry which is preliminary data.</text>
</comment>
<organism evidence="8 9">
    <name type="scientific">Thalassorhabdomicrobium marinisediminis</name>
    <dbReference type="NCBI Taxonomy" id="2170577"/>
    <lineage>
        <taxon>Bacteria</taxon>
        <taxon>Pseudomonadati</taxon>
        <taxon>Pseudomonadota</taxon>
        <taxon>Alphaproteobacteria</taxon>
        <taxon>Rhodobacterales</taxon>
        <taxon>Paracoccaceae</taxon>
        <taxon>Thalassorhabdomicrobium</taxon>
    </lineage>
</organism>
<dbReference type="OrthoDB" id="7270324at2"/>
<feature type="transmembrane region" description="Helical" evidence="6">
    <location>
        <begin position="51"/>
        <end position="74"/>
    </location>
</feature>
<evidence type="ECO:0000259" key="7">
    <source>
        <dbReference type="Pfam" id="PF06271"/>
    </source>
</evidence>
<evidence type="ECO:0000256" key="2">
    <source>
        <dbReference type="ARBA" id="ARBA00022475"/>
    </source>
</evidence>
<dbReference type="AlphaFoldDB" id="A0A2T7G0Y0"/>
<gene>
    <name evidence="8" type="ORF">DC363_00875</name>
</gene>
<name>A0A2T7G0Y0_9RHOB</name>
<dbReference type="Pfam" id="PF06271">
    <property type="entry name" value="RDD"/>
    <property type="match status" value="1"/>
</dbReference>
<comment type="subcellular location">
    <subcellularLocation>
        <location evidence="1">Cell membrane</location>
        <topology evidence="1">Multi-pass membrane protein</topology>
    </subcellularLocation>
</comment>
<dbReference type="InterPro" id="IPR051791">
    <property type="entry name" value="Pra-immunoreactive"/>
</dbReference>
<dbReference type="GO" id="GO:0005886">
    <property type="term" value="C:plasma membrane"/>
    <property type="evidence" value="ECO:0007669"/>
    <property type="project" value="UniProtKB-SubCell"/>
</dbReference>
<dbReference type="Proteomes" id="UP000244817">
    <property type="component" value="Unassembled WGS sequence"/>
</dbReference>
<keyword evidence="2" id="KW-1003">Cell membrane</keyword>
<feature type="transmembrane region" description="Helical" evidence="6">
    <location>
        <begin position="105"/>
        <end position="127"/>
    </location>
</feature>
<dbReference type="RefSeq" id="WP_108639240.1">
    <property type="nucleotide sequence ID" value="NZ_QCYG01000001.1"/>
</dbReference>
<dbReference type="InterPro" id="IPR010432">
    <property type="entry name" value="RDD"/>
</dbReference>
<feature type="transmembrane region" description="Helical" evidence="6">
    <location>
        <begin position="25"/>
        <end position="44"/>
    </location>
</feature>
<dbReference type="PANTHER" id="PTHR36115">
    <property type="entry name" value="PROLINE-RICH ANTIGEN HOMOLOG-RELATED"/>
    <property type="match status" value="1"/>
</dbReference>
<feature type="domain" description="RDD" evidence="7">
    <location>
        <begin position="23"/>
        <end position="143"/>
    </location>
</feature>
<evidence type="ECO:0000256" key="4">
    <source>
        <dbReference type="ARBA" id="ARBA00022989"/>
    </source>
</evidence>
<keyword evidence="3 6" id="KW-0812">Transmembrane</keyword>
<sequence length="153" mass="16812">MTATFDHQTDTLPAEFYEGVLPKRLFAWLIDVCFTALLAAPLILPLALIGALLVFPLMAIPVIWAMTGFLYRWITISNRSATWGMRLMAIELRDHAQQPLSSGMAFLHTLGSTLSFGTFVVQALSVLSMIVTEKGQGLTDLVLGTTMLNRSLP</sequence>
<dbReference type="EMBL" id="QCYG01000001">
    <property type="protein sequence ID" value="PVA08086.1"/>
    <property type="molecule type" value="Genomic_DNA"/>
</dbReference>
<proteinExistence type="predicted"/>
<evidence type="ECO:0000256" key="6">
    <source>
        <dbReference type="SAM" id="Phobius"/>
    </source>
</evidence>
<evidence type="ECO:0000313" key="8">
    <source>
        <dbReference type="EMBL" id="PVA08086.1"/>
    </source>
</evidence>
<keyword evidence="4 6" id="KW-1133">Transmembrane helix</keyword>
<protein>
    <recommendedName>
        <fullName evidence="7">RDD domain-containing protein</fullName>
    </recommendedName>
</protein>
<evidence type="ECO:0000313" key="9">
    <source>
        <dbReference type="Proteomes" id="UP000244817"/>
    </source>
</evidence>
<evidence type="ECO:0000256" key="3">
    <source>
        <dbReference type="ARBA" id="ARBA00022692"/>
    </source>
</evidence>
<accession>A0A2T7G0Y0</accession>
<evidence type="ECO:0000256" key="5">
    <source>
        <dbReference type="ARBA" id="ARBA00023136"/>
    </source>
</evidence>
<evidence type="ECO:0000256" key="1">
    <source>
        <dbReference type="ARBA" id="ARBA00004651"/>
    </source>
</evidence>
<keyword evidence="9" id="KW-1185">Reference proteome</keyword>